<dbReference type="PANTHER" id="PTHR33509:SF5">
    <property type="entry name" value="PROTEIN SENESCENCE-ASSOCIATED GENE 21, MITOCHONDRIAL"/>
    <property type="match status" value="1"/>
</dbReference>
<dbReference type="Proteomes" id="UP000623129">
    <property type="component" value="Unassembled WGS sequence"/>
</dbReference>
<dbReference type="GO" id="GO:0006950">
    <property type="term" value="P:response to stress"/>
    <property type="evidence" value="ECO:0007669"/>
    <property type="project" value="TreeGrafter"/>
</dbReference>
<name>A0A833VK02_9POAL</name>
<gene>
    <name evidence="2" type="ORF">FCM35_KLT09595</name>
</gene>
<dbReference type="Pfam" id="PF03242">
    <property type="entry name" value="LEA_3a"/>
    <property type="match status" value="1"/>
</dbReference>
<dbReference type="GO" id="GO:0005739">
    <property type="term" value="C:mitochondrion"/>
    <property type="evidence" value="ECO:0007669"/>
    <property type="project" value="TreeGrafter"/>
</dbReference>
<dbReference type="AlphaFoldDB" id="A0A833VK02"/>
<feature type="chain" id="PRO_5032723097" evidence="1">
    <location>
        <begin position="22"/>
        <end position="148"/>
    </location>
</feature>
<dbReference type="EMBL" id="SWLB01000002">
    <property type="protein sequence ID" value="KAF3340751.1"/>
    <property type="molecule type" value="Genomic_DNA"/>
</dbReference>
<protein>
    <submittedName>
        <fullName evidence="2">Late embryogenesis abundant protein</fullName>
    </submittedName>
</protein>
<sequence>MLIYIFPYFLFLFISCSLSLSHNFKSSFIVGTAKHKEVHGGEEVRRQIIGTHVTLFGVGRLLPVADWNPSRRVYATATTTAEAVKQSHKVEEKVSSLSIFTGGKGLRGSNSQKESAGSWIPDPITGYYRPVNYVDNVDAAELRKTHHC</sequence>
<feature type="signal peptide" evidence="1">
    <location>
        <begin position="1"/>
        <end position="21"/>
    </location>
</feature>
<keyword evidence="1" id="KW-0732">Signal</keyword>
<dbReference type="PANTHER" id="PTHR33509">
    <property type="entry name" value="LATE EMBRYOGENIS ABUNDANT PROTEIN 2-RELATED"/>
    <property type="match status" value="1"/>
</dbReference>
<evidence type="ECO:0000256" key="1">
    <source>
        <dbReference type="SAM" id="SignalP"/>
    </source>
</evidence>
<keyword evidence="3" id="KW-1185">Reference proteome</keyword>
<organism evidence="2 3">
    <name type="scientific">Carex littledalei</name>
    <dbReference type="NCBI Taxonomy" id="544730"/>
    <lineage>
        <taxon>Eukaryota</taxon>
        <taxon>Viridiplantae</taxon>
        <taxon>Streptophyta</taxon>
        <taxon>Embryophyta</taxon>
        <taxon>Tracheophyta</taxon>
        <taxon>Spermatophyta</taxon>
        <taxon>Magnoliopsida</taxon>
        <taxon>Liliopsida</taxon>
        <taxon>Poales</taxon>
        <taxon>Cyperaceae</taxon>
        <taxon>Cyperoideae</taxon>
        <taxon>Cariceae</taxon>
        <taxon>Carex</taxon>
        <taxon>Carex subgen. Euthyceras</taxon>
    </lineage>
</organism>
<dbReference type="OrthoDB" id="1936089at2759"/>
<evidence type="ECO:0000313" key="3">
    <source>
        <dbReference type="Proteomes" id="UP000623129"/>
    </source>
</evidence>
<evidence type="ECO:0000313" key="2">
    <source>
        <dbReference type="EMBL" id="KAF3340751.1"/>
    </source>
</evidence>
<proteinExistence type="predicted"/>
<dbReference type="InterPro" id="IPR004926">
    <property type="entry name" value="LEA_3a"/>
</dbReference>
<accession>A0A833VK02</accession>
<comment type="caution">
    <text evidence="2">The sequence shown here is derived from an EMBL/GenBank/DDBJ whole genome shotgun (WGS) entry which is preliminary data.</text>
</comment>
<reference evidence="2" key="1">
    <citation type="submission" date="2020-01" db="EMBL/GenBank/DDBJ databases">
        <title>Genome sequence of Kobresia littledalei, the first chromosome-level genome in the family Cyperaceae.</title>
        <authorList>
            <person name="Qu G."/>
        </authorList>
    </citation>
    <scope>NUCLEOTIDE SEQUENCE</scope>
    <source>
        <strain evidence="2">C.B.Clarke</strain>
        <tissue evidence="2">Leaf</tissue>
    </source>
</reference>